<dbReference type="InterPro" id="IPR032466">
    <property type="entry name" value="Metal_Hydrolase"/>
</dbReference>
<dbReference type="RefSeq" id="WP_093252019.1">
    <property type="nucleotide sequence ID" value="NZ_FNQM01000004.1"/>
</dbReference>
<reference evidence="4 5" key="1">
    <citation type="submission" date="2016-10" db="EMBL/GenBank/DDBJ databases">
        <authorList>
            <person name="de Groot N.N."/>
        </authorList>
    </citation>
    <scope>NUCLEOTIDE SEQUENCE [LARGE SCALE GENOMIC DNA]</scope>
    <source>
        <strain evidence="4 5">DSM 15345</strain>
    </source>
</reference>
<dbReference type="Proteomes" id="UP000198703">
    <property type="component" value="Unassembled WGS sequence"/>
</dbReference>
<gene>
    <name evidence="4" type="ORF">SAMN05444370_104135</name>
</gene>
<evidence type="ECO:0000313" key="5">
    <source>
        <dbReference type="Proteomes" id="UP000198703"/>
    </source>
</evidence>
<dbReference type="PANTHER" id="PTHR43794:SF11">
    <property type="entry name" value="AMIDOHYDROLASE-RELATED DOMAIN-CONTAINING PROTEIN"/>
    <property type="match status" value="1"/>
</dbReference>
<sequence>MSTLDAERLLGAGDAALSDVRLMLEGGRIAAHLPAPSGAGSLVLPAFANAHDHARVTRASQGGGVGAALEAWLPYLALIPSVDPWLASAVAFGRSARGGAGAVMAHYTRVQGLVDYAEEARAVAQAAREVGLRMAFAVSMRDANPLVYDREDAMLARLSPTAADVARRRFMRAPMPAAEQVALAETVAAEIEGDLVTVQFGPAGPQWCSEALLSLIAERSAATGRRVHMHLLETQAQRLWADARHPEGLVVWLDRLGLLSERLSLAHGVWLRPDEMELLAERGATVVTNASSNLGLASGVAKVGDMVARGLRVAIGLDGMALDEDEDALREMRLDWLLHRGWGHRPALSQAGLLEMATAHGRFAITGDAGAGAAPGAPADLLTLDWAALSAELIEDVPPMDLLMAKGTAAHIRGLRVAGREVVADGRVTGVDLPALEAELLAALRAGRGQTEDLRAVMPELRAAFADHFAAEPPCC</sequence>
<dbReference type="InterPro" id="IPR006680">
    <property type="entry name" value="Amidohydro-rel"/>
</dbReference>
<dbReference type="SUPFAM" id="SSF51338">
    <property type="entry name" value="Composite domain of metallo-dependent hydrolases"/>
    <property type="match status" value="1"/>
</dbReference>
<evidence type="ECO:0000256" key="1">
    <source>
        <dbReference type="ARBA" id="ARBA00006745"/>
    </source>
</evidence>
<protein>
    <submittedName>
        <fullName evidence="4">Cytosine/adenosine deaminase</fullName>
    </submittedName>
</protein>
<dbReference type="InterPro" id="IPR011059">
    <property type="entry name" value="Metal-dep_hydrolase_composite"/>
</dbReference>
<dbReference type="Gene3D" id="3.20.20.140">
    <property type="entry name" value="Metal-dependent hydrolases"/>
    <property type="match status" value="1"/>
</dbReference>
<dbReference type="GO" id="GO:0016810">
    <property type="term" value="F:hydrolase activity, acting on carbon-nitrogen (but not peptide) bonds"/>
    <property type="evidence" value="ECO:0007669"/>
    <property type="project" value="InterPro"/>
</dbReference>
<comment type="similarity">
    <text evidence="1">Belongs to the metallo-dependent hydrolases superfamily. ATZ/TRZ family.</text>
</comment>
<dbReference type="AlphaFoldDB" id="A0A1H4AAQ7"/>
<dbReference type="EMBL" id="FNQM01000004">
    <property type="protein sequence ID" value="SEA32781.1"/>
    <property type="molecule type" value="Genomic_DNA"/>
</dbReference>
<name>A0A1H4AAQ7_9RHOB</name>
<keyword evidence="2" id="KW-0378">Hydrolase</keyword>
<evidence type="ECO:0000259" key="3">
    <source>
        <dbReference type="Pfam" id="PF01979"/>
    </source>
</evidence>
<dbReference type="InterPro" id="IPR050287">
    <property type="entry name" value="MTA/SAH_deaminase"/>
</dbReference>
<accession>A0A1H4AAQ7</accession>
<proteinExistence type="inferred from homology"/>
<evidence type="ECO:0000256" key="2">
    <source>
        <dbReference type="ARBA" id="ARBA00022801"/>
    </source>
</evidence>
<dbReference type="Pfam" id="PF01979">
    <property type="entry name" value="Amidohydro_1"/>
    <property type="match status" value="1"/>
</dbReference>
<organism evidence="4 5">
    <name type="scientific">Rubrimonas cliftonensis</name>
    <dbReference type="NCBI Taxonomy" id="89524"/>
    <lineage>
        <taxon>Bacteria</taxon>
        <taxon>Pseudomonadati</taxon>
        <taxon>Pseudomonadota</taxon>
        <taxon>Alphaproteobacteria</taxon>
        <taxon>Rhodobacterales</taxon>
        <taxon>Paracoccaceae</taxon>
        <taxon>Rubrimonas</taxon>
    </lineage>
</organism>
<feature type="domain" description="Amidohydrolase-related" evidence="3">
    <location>
        <begin position="42"/>
        <end position="388"/>
    </location>
</feature>
<evidence type="ECO:0000313" key="4">
    <source>
        <dbReference type="EMBL" id="SEA32781.1"/>
    </source>
</evidence>
<keyword evidence="5" id="KW-1185">Reference proteome</keyword>
<dbReference type="STRING" id="89524.SAMN05444370_104135"/>
<dbReference type="PANTHER" id="PTHR43794">
    <property type="entry name" value="AMINOHYDROLASE SSNA-RELATED"/>
    <property type="match status" value="1"/>
</dbReference>
<dbReference type="OrthoDB" id="9796020at2"/>
<dbReference type="SUPFAM" id="SSF51556">
    <property type="entry name" value="Metallo-dependent hydrolases"/>
    <property type="match status" value="1"/>
</dbReference>